<dbReference type="Gene3D" id="3.10.520.10">
    <property type="entry name" value="ApbE-like domains"/>
    <property type="match status" value="1"/>
</dbReference>
<evidence type="ECO:0000256" key="9">
    <source>
        <dbReference type="ARBA" id="ARBA00031306"/>
    </source>
</evidence>
<gene>
    <name evidence="11" type="ORF">GOARA_011_00030</name>
</gene>
<evidence type="ECO:0000313" key="12">
    <source>
        <dbReference type="Proteomes" id="UP000035088"/>
    </source>
</evidence>
<dbReference type="InterPro" id="IPR024932">
    <property type="entry name" value="ApbE"/>
</dbReference>
<dbReference type="STRING" id="1073574.GOARA_011_00030"/>
<comment type="caution">
    <text evidence="11">The sequence shown here is derived from an EMBL/GenBank/DDBJ whole genome shotgun (WGS) entry which is preliminary data.</text>
</comment>
<keyword evidence="6" id="KW-0479">Metal-binding</keyword>
<sequence>MTRPPSARPTEPGAASDWVFDALGTQWAITVPEPLPASAVEAVEAELDRIDVTWSRFRDDSLVAHASREAGTYPLAASDQPLIDWYRRLYDATGGAFSPFVGQTLADAGYGPGYSLNPAESVTPVPAWDDVLTGYRGALEVVAPTMIDVGAAGKGFAVDRVARIVAEYTDTFIVDGSGDMVVSERTTPVRIALEHPADPMQAIGVVELATGAICASAVTRRSWADWHHVVDPRTSRPTVDVVATWVVAASTMIADGLATALFFTPADELHDRLGIDFRFVTIFADGTADYSPWPGLELFS</sequence>
<evidence type="ECO:0000256" key="6">
    <source>
        <dbReference type="ARBA" id="ARBA00022723"/>
    </source>
</evidence>
<evidence type="ECO:0000256" key="2">
    <source>
        <dbReference type="ARBA" id="ARBA00011955"/>
    </source>
</evidence>
<evidence type="ECO:0000256" key="7">
    <source>
        <dbReference type="ARBA" id="ARBA00022827"/>
    </source>
</evidence>
<evidence type="ECO:0000256" key="1">
    <source>
        <dbReference type="ARBA" id="ARBA00001946"/>
    </source>
</evidence>
<dbReference type="SUPFAM" id="SSF143631">
    <property type="entry name" value="ApbE-like"/>
    <property type="match status" value="1"/>
</dbReference>
<protein>
    <recommendedName>
        <fullName evidence="3">FAD:protein FMN transferase</fullName>
        <ecNumber evidence="2">2.7.1.180</ecNumber>
    </recommendedName>
    <alternativeName>
        <fullName evidence="9">Flavin transferase</fullName>
    </alternativeName>
</protein>
<evidence type="ECO:0000313" key="11">
    <source>
        <dbReference type="EMBL" id="GAB08387.1"/>
    </source>
</evidence>
<name>G7GXR2_9ACTN</name>
<dbReference type="Proteomes" id="UP000035088">
    <property type="component" value="Unassembled WGS sequence"/>
</dbReference>
<keyword evidence="4" id="KW-0285">Flavoprotein</keyword>
<dbReference type="EMBL" id="BAEE01000011">
    <property type="protein sequence ID" value="GAB08387.1"/>
    <property type="molecule type" value="Genomic_DNA"/>
</dbReference>
<dbReference type="InterPro" id="IPR003374">
    <property type="entry name" value="ApbE-like_sf"/>
</dbReference>
<dbReference type="PANTHER" id="PTHR30040">
    <property type="entry name" value="THIAMINE BIOSYNTHESIS LIPOPROTEIN APBE"/>
    <property type="match status" value="1"/>
</dbReference>
<dbReference type="GO" id="GO:0016740">
    <property type="term" value="F:transferase activity"/>
    <property type="evidence" value="ECO:0007669"/>
    <property type="project" value="UniProtKB-KW"/>
</dbReference>
<evidence type="ECO:0000256" key="3">
    <source>
        <dbReference type="ARBA" id="ARBA00016337"/>
    </source>
</evidence>
<proteinExistence type="predicted"/>
<keyword evidence="7" id="KW-0274">FAD</keyword>
<keyword evidence="5" id="KW-0808">Transferase</keyword>
<evidence type="ECO:0000256" key="5">
    <source>
        <dbReference type="ARBA" id="ARBA00022679"/>
    </source>
</evidence>
<reference evidence="11 12" key="1">
    <citation type="submission" date="2011-11" db="EMBL/GenBank/DDBJ databases">
        <title>Whole genome shotgun sequence of Gordonia araii NBRC 100433.</title>
        <authorList>
            <person name="Yoshida Y."/>
            <person name="Hosoyama A."/>
            <person name="Tsuchikane K."/>
            <person name="Katsumata H."/>
            <person name="Yamazaki S."/>
            <person name="Fujita N."/>
        </authorList>
    </citation>
    <scope>NUCLEOTIDE SEQUENCE [LARGE SCALE GENOMIC DNA]</scope>
    <source>
        <strain evidence="11 12">NBRC 100433</strain>
    </source>
</reference>
<accession>G7GXR2</accession>
<comment type="catalytic activity">
    <reaction evidence="10">
        <text>L-threonyl-[protein] + FAD = FMN-L-threonyl-[protein] + AMP + H(+)</text>
        <dbReference type="Rhea" id="RHEA:36847"/>
        <dbReference type="Rhea" id="RHEA-COMP:11060"/>
        <dbReference type="Rhea" id="RHEA-COMP:11061"/>
        <dbReference type="ChEBI" id="CHEBI:15378"/>
        <dbReference type="ChEBI" id="CHEBI:30013"/>
        <dbReference type="ChEBI" id="CHEBI:57692"/>
        <dbReference type="ChEBI" id="CHEBI:74257"/>
        <dbReference type="ChEBI" id="CHEBI:456215"/>
        <dbReference type="EC" id="2.7.1.180"/>
    </reaction>
</comment>
<evidence type="ECO:0000256" key="10">
    <source>
        <dbReference type="ARBA" id="ARBA00048540"/>
    </source>
</evidence>
<evidence type="ECO:0000256" key="8">
    <source>
        <dbReference type="ARBA" id="ARBA00022842"/>
    </source>
</evidence>
<dbReference type="Pfam" id="PF02424">
    <property type="entry name" value="ApbE"/>
    <property type="match status" value="1"/>
</dbReference>
<dbReference type="EC" id="2.7.1.180" evidence="2"/>
<dbReference type="GO" id="GO:0046872">
    <property type="term" value="F:metal ion binding"/>
    <property type="evidence" value="ECO:0007669"/>
    <property type="project" value="UniProtKB-KW"/>
</dbReference>
<keyword evidence="8" id="KW-0460">Magnesium</keyword>
<dbReference type="PANTHER" id="PTHR30040:SF2">
    <property type="entry name" value="FAD:PROTEIN FMN TRANSFERASE"/>
    <property type="match status" value="1"/>
</dbReference>
<evidence type="ECO:0000256" key="4">
    <source>
        <dbReference type="ARBA" id="ARBA00022630"/>
    </source>
</evidence>
<dbReference type="OrthoDB" id="9778595at2"/>
<dbReference type="AlphaFoldDB" id="G7GXR2"/>
<dbReference type="RefSeq" id="WP_007320467.1">
    <property type="nucleotide sequence ID" value="NZ_BAEE01000011.1"/>
</dbReference>
<keyword evidence="12" id="KW-1185">Reference proteome</keyword>
<comment type="cofactor">
    <cofactor evidence="1">
        <name>Mg(2+)</name>
        <dbReference type="ChEBI" id="CHEBI:18420"/>
    </cofactor>
</comment>
<organism evidence="11 12">
    <name type="scientific">Gordonia araii NBRC 100433</name>
    <dbReference type="NCBI Taxonomy" id="1073574"/>
    <lineage>
        <taxon>Bacteria</taxon>
        <taxon>Bacillati</taxon>
        <taxon>Actinomycetota</taxon>
        <taxon>Actinomycetes</taxon>
        <taxon>Mycobacteriales</taxon>
        <taxon>Gordoniaceae</taxon>
        <taxon>Gordonia</taxon>
    </lineage>
</organism>